<dbReference type="Proteomes" id="UP000198778">
    <property type="component" value="Unassembled WGS sequence"/>
</dbReference>
<evidence type="ECO:0000259" key="1">
    <source>
        <dbReference type="Pfam" id="PF26154"/>
    </source>
</evidence>
<dbReference type="InterPro" id="IPR058355">
    <property type="entry name" value="DUF8042"/>
</dbReference>
<dbReference type="STRING" id="745820.SAMN04488053_11433"/>
<protein>
    <recommendedName>
        <fullName evidence="1">DUF8042 domain-containing protein</fullName>
    </recommendedName>
</protein>
<dbReference type="OrthoDB" id="2966397at2"/>
<name>A0A1H0JNA4_9BACI</name>
<accession>A0A1H0JNA4</accession>
<reference evidence="3" key="1">
    <citation type="submission" date="2016-10" db="EMBL/GenBank/DDBJ databases">
        <authorList>
            <person name="Varghese N."/>
            <person name="Submissions S."/>
        </authorList>
    </citation>
    <scope>NUCLEOTIDE SEQUENCE [LARGE SCALE GENOMIC DNA]</scope>
    <source>
        <strain evidence="3">CGMCC 1.10369</strain>
    </source>
</reference>
<keyword evidence="3" id="KW-1185">Reference proteome</keyword>
<organism evidence="2 3">
    <name type="scientific">Alkalicoccus daliensis</name>
    <dbReference type="NCBI Taxonomy" id="745820"/>
    <lineage>
        <taxon>Bacteria</taxon>
        <taxon>Bacillati</taxon>
        <taxon>Bacillota</taxon>
        <taxon>Bacilli</taxon>
        <taxon>Bacillales</taxon>
        <taxon>Bacillaceae</taxon>
        <taxon>Alkalicoccus</taxon>
    </lineage>
</organism>
<gene>
    <name evidence="2" type="ORF">SAMN04488053_11433</name>
</gene>
<dbReference type="Pfam" id="PF26154">
    <property type="entry name" value="DUF8042"/>
    <property type="match status" value="1"/>
</dbReference>
<evidence type="ECO:0000313" key="2">
    <source>
        <dbReference type="EMBL" id="SDO45285.1"/>
    </source>
</evidence>
<dbReference type="EMBL" id="FNIL01000014">
    <property type="protein sequence ID" value="SDO45285.1"/>
    <property type="molecule type" value="Genomic_DNA"/>
</dbReference>
<dbReference type="RefSeq" id="WP_090843926.1">
    <property type="nucleotide sequence ID" value="NZ_FNIL01000014.1"/>
</dbReference>
<dbReference type="AlphaFoldDB" id="A0A1H0JNA4"/>
<feature type="domain" description="DUF8042" evidence="1">
    <location>
        <begin position="5"/>
        <end position="121"/>
    </location>
</feature>
<proteinExistence type="predicted"/>
<sequence length="132" mass="15051">MKGITEKQRIFLTQYAGLLQEIDDAAQYAGECYIQGDEDIADRLLASVSTGLIPYNPENMTLTSIFIEDKEAMDQLQHHYSAVLTATQLTEEFTSTKEKMQFLHETFIPALHQWHLTVQKYNPNGGNQYAPH</sequence>
<evidence type="ECO:0000313" key="3">
    <source>
        <dbReference type="Proteomes" id="UP000198778"/>
    </source>
</evidence>